<evidence type="ECO:0000256" key="10">
    <source>
        <dbReference type="SAM" id="MobiDB-lite"/>
    </source>
</evidence>
<evidence type="ECO:0000256" key="5">
    <source>
        <dbReference type="ARBA" id="ARBA00022889"/>
    </source>
</evidence>
<keyword evidence="6" id="KW-0965">Cell junction</keyword>
<keyword evidence="8" id="KW-0206">Cytoskeleton</keyword>
<evidence type="ECO:0000256" key="6">
    <source>
        <dbReference type="ARBA" id="ARBA00022949"/>
    </source>
</evidence>
<protein>
    <recommendedName>
        <fullName evidence="13">NIMA interactive protein</fullName>
    </recommendedName>
</protein>
<feature type="region of interest" description="Disordered" evidence="10">
    <location>
        <begin position="246"/>
        <end position="266"/>
    </location>
</feature>
<evidence type="ECO:0000256" key="1">
    <source>
        <dbReference type="ARBA" id="ARBA00004282"/>
    </source>
</evidence>
<evidence type="ECO:0000256" key="4">
    <source>
        <dbReference type="ARBA" id="ARBA00022490"/>
    </source>
</evidence>
<organism evidence="11 12">
    <name type="scientific">Aspergillus carbonarius (strain ITEM 5010)</name>
    <dbReference type="NCBI Taxonomy" id="602072"/>
    <lineage>
        <taxon>Eukaryota</taxon>
        <taxon>Fungi</taxon>
        <taxon>Dikarya</taxon>
        <taxon>Ascomycota</taxon>
        <taxon>Pezizomycotina</taxon>
        <taxon>Eurotiomycetes</taxon>
        <taxon>Eurotiomycetidae</taxon>
        <taxon>Eurotiales</taxon>
        <taxon>Aspergillaceae</taxon>
        <taxon>Aspergillus</taxon>
        <taxon>Aspergillus subgen. Circumdati</taxon>
    </lineage>
</organism>
<feature type="compositionally biased region" description="Polar residues" evidence="10">
    <location>
        <begin position="253"/>
        <end position="266"/>
    </location>
</feature>
<reference evidence="12" key="1">
    <citation type="journal article" date="2017" name="Genome Biol.">
        <title>Comparative genomics reveals high biological diversity and specific adaptations in the industrially and medically important fungal genus Aspergillus.</title>
        <authorList>
            <person name="de Vries R.P."/>
            <person name="Riley R."/>
            <person name="Wiebenga A."/>
            <person name="Aguilar-Osorio G."/>
            <person name="Amillis S."/>
            <person name="Uchima C.A."/>
            <person name="Anderluh G."/>
            <person name="Asadollahi M."/>
            <person name="Askin M."/>
            <person name="Barry K."/>
            <person name="Battaglia E."/>
            <person name="Bayram O."/>
            <person name="Benocci T."/>
            <person name="Braus-Stromeyer S.A."/>
            <person name="Caldana C."/>
            <person name="Canovas D."/>
            <person name="Cerqueira G.C."/>
            <person name="Chen F."/>
            <person name="Chen W."/>
            <person name="Choi C."/>
            <person name="Clum A."/>
            <person name="Dos Santos R.A."/>
            <person name="Damasio A.R."/>
            <person name="Diallinas G."/>
            <person name="Emri T."/>
            <person name="Fekete E."/>
            <person name="Flipphi M."/>
            <person name="Freyberg S."/>
            <person name="Gallo A."/>
            <person name="Gournas C."/>
            <person name="Habgood R."/>
            <person name="Hainaut M."/>
            <person name="Harispe M.L."/>
            <person name="Henrissat B."/>
            <person name="Hilden K.S."/>
            <person name="Hope R."/>
            <person name="Hossain A."/>
            <person name="Karabika E."/>
            <person name="Karaffa L."/>
            <person name="Karanyi Z."/>
            <person name="Krasevec N."/>
            <person name="Kuo A."/>
            <person name="Kusch H."/>
            <person name="LaButti K."/>
            <person name="Lagendijk E.L."/>
            <person name="Lapidus A."/>
            <person name="Levasseur A."/>
            <person name="Lindquist E."/>
            <person name="Lipzen A."/>
            <person name="Logrieco A.F."/>
            <person name="MacCabe A."/>
            <person name="Maekelae M.R."/>
            <person name="Malavazi I."/>
            <person name="Melin P."/>
            <person name="Meyer V."/>
            <person name="Mielnichuk N."/>
            <person name="Miskei M."/>
            <person name="Molnar A.P."/>
            <person name="Mule G."/>
            <person name="Ngan C.Y."/>
            <person name="Orejas M."/>
            <person name="Orosz E."/>
            <person name="Ouedraogo J.P."/>
            <person name="Overkamp K.M."/>
            <person name="Park H.-S."/>
            <person name="Perrone G."/>
            <person name="Piumi F."/>
            <person name="Punt P.J."/>
            <person name="Ram A.F."/>
            <person name="Ramon A."/>
            <person name="Rauscher S."/>
            <person name="Record E."/>
            <person name="Riano-Pachon D.M."/>
            <person name="Robert V."/>
            <person name="Roehrig J."/>
            <person name="Ruller R."/>
            <person name="Salamov A."/>
            <person name="Salih N.S."/>
            <person name="Samson R.A."/>
            <person name="Sandor E."/>
            <person name="Sanguinetti M."/>
            <person name="Schuetze T."/>
            <person name="Sepcic K."/>
            <person name="Shelest E."/>
            <person name="Sherlock G."/>
            <person name="Sophianopoulou V."/>
            <person name="Squina F.M."/>
            <person name="Sun H."/>
            <person name="Susca A."/>
            <person name="Todd R.B."/>
            <person name="Tsang A."/>
            <person name="Unkles S.E."/>
            <person name="van de Wiele N."/>
            <person name="van Rossen-Uffink D."/>
            <person name="Oliveira J.V."/>
            <person name="Vesth T.C."/>
            <person name="Visser J."/>
            <person name="Yu J.-H."/>
            <person name="Zhou M."/>
            <person name="Andersen M.R."/>
            <person name="Archer D.B."/>
            <person name="Baker S.E."/>
            <person name="Benoit I."/>
            <person name="Brakhage A.A."/>
            <person name="Braus G.H."/>
            <person name="Fischer R."/>
            <person name="Frisvad J.C."/>
            <person name="Goldman G.H."/>
            <person name="Houbraken J."/>
            <person name="Oakley B."/>
            <person name="Pocsi I."/>
            <person name="Scazzocchio C."/>
            <person name="Seiboth B."/>
            <person name="vanKuyk P.A."/>
            <person name="Wortman J."/>
            <person name="Dyer P.S."/>
            <person name="Grigoriev I.V."/>
        </authorList>
    </citation>
    <scope>NUCLEOTIDE SEQUENCE [LARGE SCALE GENOMIC DNA]</scope>
    <source>
        <strain evidence="12">ITEM 5010</strain>
    </source>
</reference>
<dbReference type="GO" id="GO:0007155">
    <property type="term" value="P:cell adhesion"/>
    <property type="evidence" value="ECO:0007669"/>
    <property type="project" value="UniProtKB-KW"/>
</dbReference>
<dbReference type="OMA" id="WKQAVTM"/>
<dbReference type="Pfam" id="PF11559">
    <property type="entry name" value="ADIP"/>
    <property type="match status" value="1"/>
</dbReference>
<evidence type="ECO:0000256" key="9">
    <source>
        <dbReference type="SAM" id="Coils"/>
    </source>
</evidence>
<feature type="compositionally biased region" description="Polar residues" evidence="10">
    <location>
        <begin position="511"/>
        <end position="524"/>
    </location>
</feature>
<feature type="compositionally biased region" description="Basic residues" evidence="10">
    <location>
        <begin position="547"/>
        <end position="565"/>
    </location>
</feature>
<feature type="compositionally biased region" description="Polar residues" evidence="10">
    <location>
        <begin position="447"/>
        <end position="465"/>
    </location>
</feature>
<feature type="coiled-coil region" evidence="9">
    <location>
        <begin position="87"/>
        <end position="142"/>
    </location>
</feature>
<feature type="region of interest" description="Disordered" evidence="10">
    <location>
        <begin position="372"/>
        <end position="581"/>
    </location>
</feature>
<evidence type="ECO:0000313" key="12">
    <source>
        <dbReference type="Proteomes" id="UP000188318"/>
    </source>
</evidence>
<sequence>MEPQNLEAASTYINNVLLARGLLKSGRPIEFANPEDEDGGSAATMGRIINLVNDLVLRRDREAEHRENLATTIRTLRVEESQKTAELEKVKTKASELTRSLALAEAQERALKSNVSSADATIRGLKEQVQRMKTTIQQVRAQCANDIRKRDLELQKLKSHLAERQRGRREGLTMTTININPAATQSSRSRLAAGGEGINDPGYSLKQETNDFLTELCQTLSDENDTLISLARNTVETLKDLQGLSQAEEDDNCSTGVASVGPSRSVQGSVTALPTSYDELSTQMDHVLEHLRTLLTNPSFVPLEEVEMRDEEIKRLREGWEKMEGRWSQAVTMMDGWHKRIADGGHSIQAEELRRGMDLDLRLDIATALSKDAEREPSIQSPIFEDQQGEEEEEKAAAKTTTEHTRRSSSPKKAPQSTRETRSKRISQALKERSDNIMTGRSPRKVSFTTGLQDSPSVASGTDETLQVKAHQSEAVTRRSSRRKAESKVLSRPGGSGRSPQPKESRLATAVQGSTSQARLSVSQKLAAVESEARAAEQARKESESRKRGRALKGSGKGHRDRRRSTLTSDELGELMGMPAK</sequence>
<dbReference type="PANTHER" id="PTHR46507:SF4">
    <property type="entry name" value="SSX FAMILY MEMBER 2 INTERACTING PROTEIN"/>
    <property type="match status" value="1"/>
</dbReference>
<evidence type="ECO:0000256" key="3">
    <source>
        <dbReference type="ARBA" id="ARBA00009291"/>
    </source>
</evidence>
<dbReference type="AlphaFoldDB" id="A0A1R3RES3"/>
<dbReference type="Proteomes" id="UP000188318">
    <property type="component" value="Unassembled WGS sequence"/>
</dbReference>
<evidence type="ECO:0000256" key="2">
    <source>
        <dbReference type="ARBA" id="ARBA00004300"/>
    </source>
</evidence>
<keyword evidence="4" id="KW-0963">Cytoplasm</keyword>
<accession>A0A1R3RES3</accession>
<proteinExistence type="inferred from homology"/>
<evidence type="ECO:0008006" key="13">
    <source>
        <dbReference type="Google" id="ProtNLM"/>
    </source>
</evidence>
<dbReference type="STRING" id="602072.A0A1R3RES3"/>
<dbReference type="VEuPathDB" id="FungiDB:ASPCADRAFT_517211"/>
<dbReference type="PANTHER" id="PTHR46507">
    <property type="entry name" value="AFADIN- AND ALPHA-ACTININ-BINDING PROTEIN"/>
    <property type="match status" value="1"/>
</dbReference>
<evidence type="ECO:0000256" key="8">
    <source>
        <dbReference type="ARBA" id="ARBA00023212"/>
    </source>
</evidence>
<keyword evidence="7 9" id="KW-0175">Coiled coil</keyword>
<evidence type="ECO:0000256" key="7">
    <source>
        <dbReference type="ARBA" id="ARBA00023054"/>
    </source>
</evidence>
<comment type="subcellular location">
    <subcellularLocation>
        <location evidence="1">Cell junction</location>
    </subcellularLocation>
    <subcellularLocation>
        <location evidence="2">Cytoplasm</location>
        <location evidence="2">Cytoskeleton</location>
        <location evidence="2">Microtubule organizing center</location>
        <location evidence="2">Centrosome</location>
    </subcellularLocation>
</comment>
<dbReference type="InterPro" id="IPR052300">
    <property type="entry name" value="Adhesion_Centrosome_assoc"/>
</dbReference>
<feature type="compositionally biased region" description="Basic and acidic residues" evidence="10">
    <location>
        <begin position="531"/>
        <end position="546"/>
    </location>
</feature>
<dbReference type="EMBL" id="KV907505">
    <property type="protein sequence ID" value="OOF92978.1"/>
    <property type="molecule type" value="Genomic_DNA"/>
</dbReference>
<keyword evidence="5" id="KW-0130">Cell adhesion</keyword>
<dbReference type="OrthoDB" id="312015at2759"/>
<name>A0A1R3RES3_ASPC5</name>
<evidence type="ECO:0000313" key="11">
    <source>
        <dbReference type="EMBL" id="OOF92978.1"/>
    </source>
</evidence>
<gene>
    <name evidence="11" type="ORF">ASPCADRAFT_517211</name>
</gene>
<dbReference type="InterPro" id="IPR021622">
    <property type="entry name" value="Afadin/alpha-actinin-bd"/>
</dbReference>
<keyword evidence="12" id="KW-1185">Reference proteome</keyword>
<feature type="compositionally biased region" description="Basic and acidic residues" evidence="10">
    <location>
        <begin position="395"/>
        <end position="406"/>
    </location>
</feature>
<comment type="similarity">
    <text evidence="3">Belongs to the ADIP family.</text>
</comment>